<dbReference type="STRING" id="7395.A0A1A9UF69"/>
<dbReference type="PROSITE" id="PS00086">
    <property type="entry name" value="CYTOCHROME_P450"/>
    <property type="match status" value="1"/>
</dbReference>
<dbReference type="EnsemblMetazoa" id="GAUT002925-RA">
    <property type="protein sequence ID" value="GAUT002925-PA"/>
    <property type="gene ID" value="GAUT002925"/>
</dbReference>
<comment type="similarity">
    <text evidence="4 14">Belongs to the cytochrome P450 family.</text>
</comment>
<dbReference type="PRINTS" id="PR00463">
    <property type="entry name" value="EP450I"/>
</dbReference>
<evidence type="ECO:0000256" key="11">
    <source>
        <dbReference type="ARBA" id="ARBA00023033"/>
    </source>
</evidence>
<dbReference type="CDD" id="cd11056">
    <property type="entry name" value="CYP6-like"/>
    <property type="match status" value="1"/>
</dbReference>
<keyword evidence="6 13" id="KW-0479">Metal-binding</keyword>
<evidence type="ECO:0000256" key="13">
    <source>
        <dbReference type="PIRSR" id="PIRSR602401-1"/>
    </source>
</evidence>
<dbReference type="AlphaFoldDB" id="A0A1A9UF69"/>
<feature type="binding site" description="axial binding residue" evidence="13">
    <location>
        <position position="444"/>
    </location>
    <ligand>
        <name>heme</name>
        <dbReference type="ChEBI" id="CHEBI:30413"/>
    </ligand>
    <ligandPart>
        <name>Fe</name>
        <dbReference type="ChEBI" id="CHEBI:18248"/>
    </ligandPart>
</feature>
<feature type="transmembrane region" description="Helical" evidence="15">
    <location>
        <begin position="6"/>
        <end position="22"/>
    </location>
</feature>
<proteinExistence type="inferred from homology"/>
<evidence type="ECO:0000256" key="9">
    <source>
        <dbReference type="ARBA" id="ARBA00023002"/>
    </source>
</evidence>
<evidence type="ECO:0000256" key="3">
    <source>
        <dbReference type="ARBA" id="ARBA00004406"/>
    </source>
</evidence>
<keyword evidence="9 14" id="KW-0560">Oxidoreductase</keyword>
<name>A0A1A9UF69_GLOAU</name>
<dbReference type="InterPro" id="IPR050476">
    <property type="entry name" value="Insect_CytP450_Detox"/>
</dbReference>
<evidence type="ECO:0000256" key="7">
    <source>
        <dbReference type="ARBA" id="ARBA00022824"/>
    </source>
</evidence>
<evidence type="ECO:0000256" key="4">
    <source>
        <dbReference type="ARBA" id="ARBA00010617"/>
    </source>
</evidence>
<dbReference type="GO" id="GO:0016705">
    <property type="term" value="F:oxidoreductase activity, acting on paired donors, with incorporation or reduction of molecular oxygen"/>
    <property type="evidence" value="ECO:0007669"/>
    <property type="project" value="InterPro"/>
</dbReference>
<dbReference type="Pfam" id="PF00067">
    <property type="entry name" value="p450"/>
    <property type="match status" value="1"/>
</dbReference>
<dbReference type="GO" id="GO:0020037">
    <property type="term" value="F:heme binding"/>
    <property type="evidence" value="ECO:0007669"/>
    <property type="project" value="InterPro"/>
</dbReference>
<evidence type="ECO:0000256" key="5">
    <source>
        <dbReference type="ARBA" id="ARBA00022617"/>
    </source>
</evidence>
<dbReference type="PANTHER" id="PTHR24292">
    <property type="entry name" value="CYTOCHROME P450"/>
    <property type="match status" value="1"/>
</dbReference>
<evidence type="ECO:0000313" key="16">
    <source>
        <dbReference type="EnsemblMetazoa" id="GAUT002925-PA"/>
    </source>
</evidence>
<evidence type="ECO:0000256" key="14">
    <source>
        <dbReference type="RuleBase" id="RU000461"/>
    </source>
</evidence>
<dbReference type="PANTHER" id="PTHR24292:SF100">
    <property type="entry name" value="CYTOCHROME P450 6A16, ISOFORM B-RELATED"/>
    <property type="match status" value="1"/>
</dbReference>
<dbReference type="Gene3D" id="1.10.630.10">
    <property type="entry name" value="Cytochrome P450"/>
    <property type="match status" value="1"/>
</dbReference>
<dbReference type="GO" id="GO:0004497">
    <property type="term" value="F:monooxygenase activity"/>
    <property type="evidence" value="ECO:0007669"/>
    <property type="project" value="UniProtKB-KW"/>
</dbReference>
<keyword evidence="8" id="KW-0492">Microsome</keyword>
<evidence type="ECO:0000256" key="10">
    <source>
        <dbReference type="ARBA" id="ARBA00023004"/>
    </source>
</evidence>
<keyword evidence="7" id="KW-0256">Endoplasmic reticulum</keyword>
<keyword evidence="10 13" id="KW-0408">Iron</keyword>
<keyword evidence="15" id="KW-1133">Transmembrane helix</keyword>
<dbReference type="InterPro" id="IPR036396">
    <property type="entry name" value="Cyt_P450_sf"/>
</dbReference>
<organism evidence="16 17">
    <name type="scientific">Glossina austeni</name>
    <name type="common">Savannah tsetse fly</name>
    <dbReference type="NCBI Taxonomy" id="7395"/>
    <lineage>
        <taxon>Eukaryota</taxon>
        <taxon>Metazoa</taxon>
        <taxon>Ecdysozoa</taxon>
        <taxon>Arthropoda</taxon>
        <taxon>Hexapoda</taxon>
        <taxon>Insecta</taxon>
        <taxon>Pterygota</taxon>
        <taxon>Neoptera</taxon>
        <taxon>Endopterygota</taxon>
        <taxon>Diptera</taxon>
        <taxon>Brachycera</taxon>
        <taxon>Muscomorpha</taxon>
        <taxon>Hippoboscoidea</taxon>
        <taxon>Glossinidae</taxon>
        <taxon>Glossina</taxon>
    </lineage>
</organism>
<evidence type="ECO:0000256" key="8">
    <source>
        <dbReference type="ARBA" id="ARBA00022848"/>
    </source>
</evidence>
<keyword evidence="15" id="KW-0812">Transmembrane</keyword>
<protein>
    <recommendedName>
        <fullName evidence="18">Cytochrome P450</fullName>
    </recommendedName>
</protein>
<dbReference type="Proteomes" id="UP000078200">
    <property type="component" value="Unassembled WGS sequence"/>
</dbReference>
<dbReference type="GO" id="GO:0005506">
    <property type="term" value="F:iron ion binding"/>
    <property type="evidence" value="ECO:0007669"/>
    <property type="project" value="InterPro"/>
</dbReference>
<keyword evidence="11 14" id="KW-0503">Monooxygenase</keyword>
<evidence type="ECO:0000256" key="6">
    <source>
        <dbReference type="ARBA" id="ARBA00022723"/>
    </source>
</evidence>
<reference evidence="16" key="1">
    <citation type="submission" date="2020-05" db="UniProtKB">
        <authorList>
            <consortium name="EnsemblMetazoa"/>
        </authorList>
    </citation>
    <scope>IDENTIFICATION</scope>
    <source>
        <strain evidence="16">TTRI</strain>
    </source>
</reference>
<evidence type="ECO:0000313" key="17">
    <source>
        <dbReference type="Proteomes" id="UP000078200"/>
    </source>
</evidence>
<comment type="cofactor">
    <cofactor evidence="1 13">
        <name>heme</name>
        <dbReference type="ChEBI" id="CHEBI:30413"/>
    </cofactor>
</comment>
<comment type="subcellular location">
    <subcellularLocation>
        <location evidence="3">Endoplasmic reticulum membrane</location>
        <topology evidence="3">Peripheral membrane protein</topology>
    </subcellularLocation>
    <subcellularLocation>
        <location evidence="2">Microsome membrane</location>
        <topology evidence="2">Peripheral membrane protein</topology>
    </subcellularLocation>
</comment>
<keyword evidence="12 15" id="KW-0472">Membrane</keyword>
<keyword evidence="5 13" id="KW-0349">Heme</keyword>
<dbReference type="PRINTS" id="PR00385">
    <property type="entry name" value="P450"/>
</dbReference>
<dbReference type="FunFam" id="1.10.630.10:FF:000042">
    <property type="entry name" value="Cytochrome P450"/>
    <property type="match status" value="1"/>
</dbReference>
<evidence type="ECO:0008006" key="18">
    <source>
        <dbReference type="Google" id="ProtNLM"/>
    </source>
</evidence>
<dbReference type="VEuPathDB" id="VectorBase:GAUT002925"/>
<evidence type="ECO:0000256" key="1">
    <source>
        <dbReference type="ARBA" id="ARBA00001971"/>
    </source>
</evidence>
<sequence>MSVLQIFSYVLVTLITIAYYFIRRHYTYFAVRNIPHIKPVLLYGNMKKVGNSQHLKEPFLHLYKKFKAEAPFAGFYLSIRKAVVLLDLDLIKRVLITDFSEFSHRGNYYNEKDDPLSGHLFNLDGPKWKLMRAKLTPTFTSGKMKFMFSTVVEVGQRFVEVLKELLEKDTQENGVEIRELLARFTTDVIGCCAFGLDCNSLKDPEAKFRTMGKKAFTTRRHGRFVVAFMQAFPNISRRLGLCMAPKDVSDFFMKVVKETVEYREKEDVQRNDFMNILLELRKSNGMEGLSLEEIAAQSFVFFLAGFETSSSSMAFALYELAVNQQMQEQSRQEVRSVLEKYNNVLTYEGLKELHYLQKVLNETMRKYSIASIIIRKALTNYQVPGSKLVIEKDEIVIIPVDAIHHDPDIYPNPEEFQPERFNADHINQRHAMSWLPFGEGPRNCIGLRFGKLQAMIGLTLLLNNFYFTLSPQTPVPMIFDPKSFVLAPKGGIFLNIQRIE</sequence>
<evidence type="ECO:0000256" key="2">
    <source>
        <dbReference type="ARBA" id="ARBA00004174"/>
    </source>
</evidence>
<dbReference type="GO" id="GO:0005789">
    <property type="term" value="C:endoplasmic reticulum membrane"/>
    <property type="evidence" value="ECO:0007669"/>
    <property type="project" value="UniProtKB-SubCell"/>
</dbReference>
<accession>A0A1A9UF69</accession>
<keyword evidence="17" id="KW-1185">Reference proteome</keyword>
<evidence type="ECO:0000256" key="15">
    <source>
        <dbReference type="SAM" id="Phobius"/>
    </source>
</evidence>
<dbReference type="InterPro" id="IPR002401">
    <property type="entry name" value="Cyt_P450_E_grp-I"/>
</dbReference>
<dbReference type="SUPFAM" id="SSF48264">
    <property type="entry name" value="Cytochrome P450"/>
    <property type="match status" value="1"/>
</dbReference>
<dbReference type="InterPro" id="IPR001128">
    <property type="entry name" value="Cyt_P450"/>
</dbReference>
<dbReference type="InterPro" id="IPR017972">
    <property type="entry name" value="Cyt_P450_CS"/>
</dbReference>
<evidence type="ECO:0000256" key="12">
    <source>
        <dbReference type="ARBA" id="ARBA00023136"/>
    </source>
</evidence>